<feature type="domain" description="RNA polymerase subunit H/Rpb5 C-terminal" evidence="5">
    <location>
        <begin position="144"/>
        <end position="216"/>
    </location>
</feature>
<dbReference type="OrthoDB" id="248779at2759"/>
<dbReference type="AlphaFoldDB" id="A0A0S4JAI3"/>
<dbReference type="Proteomes" id="UP000051952">
    <property type="component" value="Unassembled WGS sequence"/>
</dbReference>
<reference evidence="8" key="1">
    <citation type="submission" date="2015-09" db="EMBL/GenBank/DDBJ databases">
        <authorList>
            <consortium name="Pathogen Informatics"/>
        </authorList>
    </citation>
    <scope>NUCLEOTIDE SEQUENCE [LARGE SCALE GENOMIC DNA]</scope>
    <source>
        <strain evidence="8">Lake Konstanz</strain>
    </source>
</reference>
<comment type="subcellular location">
    <subcellularLocation>
        <location evidence="1">Nucleus</location>
    </subcellularLocation>
</comment>
<dbReference type="Gene3D" id="3.40.1340.10">
    <property type="entry name" value="RNA polymerase, Rpb5, N-terminal domain"/>
    <property type="match status" value="1"/>
</dbReference>
<dbReference type="GO" id="GO:0006366">
    <property type="term" value="P:transcription by RNA polymerase II"/>
    <property type="evidence" value="ECO:0007669"/>
    <property type="project" value="TreeGrafter"/>
</dbReference>
<evidence type="ECO:0000256" key="4">
    <source>
        <dbReference type="ARBA" id="ARBA00025765"/>
    </source>
</evidence>
<keyword evidence="7" id="KW-0808">Transferase</keyword>
<dbReference type="GO" id="GO:0006362">
    <property type="term" value="P:transcription elongation by RNA polymerase I"/>
    <property type="evidence" value="ECO:0007669"/>
    <property type="project" value="TreeGrafter"/>
</dbReference>
<evidence type="ECO:0000256" key="1">
    <source>
        <dbReference type="ARBA" id="ARBA00004123"/>
    </source>
</evidence>
<keyword evidence="7" id="KW-0548">Nucleotidyltransferase</keyword>
<dbReference type="HAMAP" id="MF_00025">
    <property type="entry name" value="RNApol_Rpo5_RPB5"/>
    <property type="match status" value="1"/>
</dbReference>
<dbReference type="GO" id="GO:0003677">
    <property type="term" value="F:DNA binding"/>
    <property type="evidence" value="ECO:0007669"/>
    <property type="project" value="InterPro"/>
</dbReference>
<evidence type="ECO:0000256" key="3">
    <source>
        <dbReference type="ARBA" id="ARBA00023242"/>
    </source>
</evidence>
<gene>
    <name evidence="7" type="ORF">BSAL_87030</name>
</gene>
<evidence type="ECO:0000313" key="7">
    <source>
        <dbReference type="EMBL" id="CUG82278.1"/>
    </source>
</evidence>
<proteinExistence type="inferred from homology"/>
<dbReference type="EMBL" id="CYKH01001076">
    <property type="protein sequence ID" value="CUG82278.1"/>
    <property type="molecule type" value="Genomic_DNA"/>
</dbReference>
<dbReference type="GO" id="GO:0005666">
    <property type="term" value="C:RNA polymerase III complex"/>
    <property type="evidence" value="ECO:0007669"/>
    <property type="project" value="TreeGrafter"/>
</dbReference>
<dbReference type="InterPro" id="IPR035913">
    <property type="entry name" value="RPB5-like_sf"/>
</dbReference>
<dbReference type="VEuPathDB" id="TriTrypDB:BSAL_87030"/>
<dbReference type="InterPro" id="IPR005571">
    <property type="entry name" value="RNA_pol_Rpb5_N"/>
</dbReference>
<keyword evidence="7" id="KW-0239">DNA-directed DNA polymerase</keyword>
<comment type="similarity">
    <text evidence="4">Belongs to the archaeal Rpo5/eukaryotic RPB5 RNA polymerase subunit family.</text>
</comment>
<dbReference type="PANTHER" id="PTHR10535:SF0">
    <property type="entry name" value="DNA-DIRECTED RNA POLYMERASES I, II, AND III SUBUNIT RPABC1"/>
    <property type="match status" value="1"/>
</dbReference>
<dbReference type="GO" id="GO:0042797">
    <property type="term" value="P:tRNA transcription by RNA polymerase III"/>
    <property type="evidence" value="ECO:0007669"/>
    <property type="project" value="TreeGrafter"/>
</dbReference>
<feature type="domain" description="RNA polymerase Rpb5 N-terminal" evidence="6">
    <location>
        <begin position="11"/>
        <end position="92"/>
    </location>
</feature>
<dbReference type="GO" id="GO:0003899">
    <property type="term" value="F:DNA-directed RNA polymerase activity"/>
    <property type="evidence" value="ECO:0007669"/>
    <property type="project" value="InterPro"/>
</dbReference>
<dbReference type="InterPro" id="IPR000783">
    <property type="entry name" value="RNA_pol_subH/Rpb5_C"/>
</dbReference>
<dbReference type="SUPFAM" id="SSF53036">
    <property type="entry name" value="Eukaryotic RPB5 N-terminal domain"/>
    <property type="match status" value="1"/>
</dbReference>
<accession>A0A0S4JAI3</accession>
<organism evidence="7 8">
    <name type="scientific">Bodo saltans</name>
    <name type="common">Flagellated protozoan</name>
    <dbReference type="NCBI Taxonomy" id="75058"/>
    <lineage>
        <taxon>Eukaryota</taxon>
        <taxon>Discoba</taxon>
        <taxon>Euglenozoa</taxon>
        <taxon>Kinetoplastea</taxon>
        <taxon>Metakinetoplastina</taxon>
        <taxon>Eubodonida</taxon>
        <taxon>Bodonidae</taxon>
        <taxon>Bodo</taxon>
    </lineage>
</organism>
<dbReference type="PANTHER" id="PTHR10535">
    <property type="entry name" value="DNA-DIRECTED RNA POLYMERASES I, II, AND III SUBUNIT RPABC1"/>
    <property type="match status" value="1"/>
</dbReference>
<dbReference type="GO" id="GO:0003887">
    <property type="term" value="F:DNA-directed DNA polymerase activity"/>
    <property type="evidence" value="ECO:0007669"/>
    <property type="project" value="UniProtKB-KW"/>
</dbReference>
<evidence type="ECO:0000259" key="5">
    <source>
        <dbReference type="Pfam" id="PF01191"/>
    </source>
</evidence>
<dbReference type="OMA" id="VRDRGYF"/>
<dbReference type="PIRSF" id="PIRSF000747">
    <property type="entry name" value="RPB5"/>
    <property type="match status" value="1"/>
</dbReference>
<dbReference type="InterPro" id="IPR036710">
    <property type="entry name" value="RNA_pol_Rpb5_N_sf"/>
</dbReference>
<evidence type="ECO:0000259" key="6">
    <source>
        <dbReference type="Pfam" id="PF03871"/>
    </source>
</evidence>
<evidence type="ECO:0000256" key="2">
    <source>
        <dbReference type="ARBA" id="ARBA00023163"/>
    </source>
</evidence>
<protein>
    <submittedName>
        <fullName evidence="7">DNA-directed DNA polymerase II subunit, putative</fullName>
    </submittedName>
</protein>
<keyword evidence="2" id="KW-0804">Transcription</keyword>
<dbReference type="GO" id="GO:0005665">
    <property type="term" value="C:RNA polymerase II, core complex"/>
    <property type="evidence" value="ECO:0007669"/>
    <property type="project" value="TreeGrafter"/>
</dbReference>
<dbReference type="SUPFAM" id="SSF55287">
    <property type="entry name" value="RPB5-like RNA polymerase subunit"/>
    <property type="match status" value="1"/>
</dbReference>
<dbReference type="FunFam" id="3.90.940.20:FF:000001">
    <property type="entry name" value="DNA-directed RNA polymerases I, II, and III subunit RPABC1"/>
    <property type="match status" value="1"/>
</dbReference>
<dbReference type="InterPro" id="IPR014381">
    <property type="entry name" value="Arch_Rpo5/euc_Rpb5"/>
</dbReference>
<keyword evidence="8" id="KW-1185">Reference proteome</keyword>
<keyword evidence="3" id="KW-0539">Nucleus</keyword>
<dbReference type="Pfam" id="PF01191">
    <property type="entry name" value="RNA_pol_Rpb5_C"/>
    <property type="match status" value="1"/>
</dbReference>
<dbReference type="Gene3D" id="3.90.940.20">
    <property type="entry name" value="RPB5-like RNA polymerase subunit"/>
    <property type="match status" value="1"/>
</dbReference>
<evidence type="ECO:0000313" key="8">
    <source>
        <dbReference type="Proteomes" id="UP000051952"/>
    </source>
</evidence>
<sequence length="217" mass="24624">MADDAGFLKLVNKLFRVMTTAGEMARDRGYIVHPDTIPASQEAFRAKFEIDLGAKRGLNRDAMTFLCDHRESREEMMVVFNGDESFTFDAYKRLEDVANQAHVGRLLVIIAGKVVATSKKRIDDCSRADFALKTQLFPEDDLVVNITRHELVPEHTPLSEPELVELLKAHSLEKHMLPRMLTTDPVAVYFGLEKGRVVRISRKSESAGRYVTYRQVV</sequence>
<dbReference type="Pfam" id="PF03871">
    <property type="entry name" value="RNA_pol_Rpb5_N"/>
    <property type="match status" value="1"/>
</dbReference>
<dbReference type="GO" id="GO:0005736">
    <property type="term" value="C:RNA polymerase I complex"/>
    <property type="evidence" value="ECO:0007669"/>
    <property type="project" value="TreeGrafter"/>
</dbReference>
<name>A0A0S4JAI3_BODSA</name>